<sequence length="141" mass="15684">MGIRALRIWLLLIGLLGFIDKATSGGFTTLDYTLRTAINSPQSLLSARQVATKTLREDDPPASWDTMVEISQSMILIDYSDFYCQAKVEDLQLRNAYYCTGLPAKLNPGRGLNHRSAIGSKQQEDHIFELIGPCTSQIYLG</sequence>
<feature type="signal peptide" evidence="1">
    <location>
        <begin position="1"/>
        <end position="24"/>
    </location>
</feature>
<evidence type="ECO:0000313" key="5">
    <source>
        <dbReference type="Proteomes" id="UP000235388"/>
    </source>
</evidence>
<dbReference type="AlphaFoldDB" id="A0A2N5SRW7"/>
<evidence type="ECO:0000313" key="3">
    <source>
        <dbReference type="EMBL" id="PLW43822.1"/>
    </source>
</evidence>
<accession>A0A2N5SRW7</accession>
<proteinExistence type="predicted"/>
<organism evidence="2 5">
    <name type="scientific">Puccinia coronata f. sp. avenae</name>
    <dbReference type="NCBI Taxonomy" id="200324"/>
    <lineage>
        <taxon>Eukaryota</taxon>
        <taxon>Fungi</taxon>
        <taxon>Dikarya</taxon>
        <taxon>Basidiomycota</taxon>
        <taxon>Pucciniomycotina</taxon>
        <taxon>Pucciniomycetes</taxon>
        <taxon>Pucciniales</taxon>
        <taxon>Pucciniaceae</taxon>
        <taxon>Puccinia</taxon>
    </lineage>
</organism>
<feature type="chain" id="PRO_5015083609" evidence="1">
    <location>
        <begin position="25"/>
        <end position="141"/>
    </location>
</feature>
<dbReference type="Proteomes" id="UP000235388">
    <property type="component" value="Unassembled WGS sequence"/>
</dbReference>
<keyword evidence="1" id="KW-0732">Signal</keyword>
<protein>
    <submittedName>
        <fullName evidence="2">Uncharacterized protein</fullName>
    </submittedName>
</protein>
<name>A0A2N5SRW7_9BASI</name>
<dbReference type="EMBL" id="PGCJ01000882">
    <property type="protein sequence ID" value="PLW15985.1"/>
    <property type="molecule type" value="Genomic_DNA"/>
</dbReference>
<keyword evidence="5" id="KW-1185">Reference proteome</keyword>
<evidence type="ECO:0000313" key="6">
    <source>
        <dbReference type="Proteomes" id="UP000235392"/>
    </source>
</evidence>
<evidence type="ECO:0000313" key="2">
    <source>
        <dbReference type="EMBL" id="PLW15985.1"/>
    </source>
</evidence>
<reference evidence="5 6" key="1">
    <citation type="submission" date="2017-11" db="EMBL/GenBank/DDBJ databases">
        <title>De novo assembly and phasing of dikaryotic genomes from two isolates of Puccinia coronata f. sp. avenae, the causal agent of oat crown rust.</title>
        <authorList>
            <person name="Miller M.E."/>
            <person name="Zhang Y."/>
            <person name="Omidvar V."/>
            <person name="Sperschneider J."/>
            <person name="Schwessinger B."/>
            <person name="Raley C."/>
            <person name="Palmer J.M."/>
            <person name="Garnica D."/>
            <person name="Upadhyaya N."/>
            <person name="Rathjen J."/>
            <person name="Taylor J.M."/>
            <person name="Park R.F."/>
            <person name="Dodds P.N."/>
            <person name="Hirsch C.D."/>
            <person name="Kianian S.F."/>
            <person name="Figueroa M."/>
        </authorList>
    </citation>
    <scope>NUCLEOTIDE SEQUENCE [LARGE SCALE GENOMIC DNA]</scope>
    <source>
        <strain evidence="2">12NC29</strain>
        <strain evidence="3">12SD80</strain>
    </source>
</reference>
<evidence type="ECO:0000313" key="4">
    <source>
        <dbReference type="EMBL" id="PLW53447.1"/>
    </source>
</evidence>
<dbReference type="EMBL" id="PGCI01000063">
    <property type="protein sequence ID" value="PLW43822.1"/>
    <property type="molecule type" value="Genomic_DNA"/>
</dbReference>
<dbReference type="Proteomes" id="UP000235392">
    <property type="component" value="Unassembled WGS sequence"/>
</dbReference>
<comment type="caution">
    <text evidence="2">The sequence shown here is derived from an EMBL/GenBank/DDBJ whole genome shotgun (WGS) entry which is preliminary data.</text>
</comment>
<dbReference type="EMBL" id="PGCJ01000061">
    <property type="protein sequence ID" value="PLW53447.1"/>
    <property type="molecule type" value="Genomic_DNA"/>
</dbReference>
<gene>
    <name evidence="4" type="ORF">PCANC_05969</name>
    <name evidence="2" type="ORF">PCANC_16125</name>
    <name evidence="3" type="ORF">PCASD_05817</name>
</gene>
<evidence type="ECO:0000256" key="1">
    <source>
        <dbReference type="SAM" id="SignalP"/>
    </source>
</evidence>